<dbReference type="InterPro" id="IPR004095">
    <property type="entry name" value="TGS"/>
</dbReference>
<dbReference type="Pfam" id="PF13328">
    <property type="entry name" value="HD_4"/>
    <property type="match status" value="1"/>
</dbReference>
<dbReference type="Pfam" id="PF04607">
    <property type="entry name" value="RelA_SpoT"/>
    <property type="match status" value="1"/>
</dbReference>
<reference evidence="5" key="1">
    <citation type="journal article" date="2019" name="PLoS Negl. Trop. Dis.">
        <title>Revisiting the worldwide diversity of Leptospira species in the environment.</title>
        <authorList>
            <person name="Vincent A.T."/>
            <person name="Schiettekatte O."/>
            <person name="Bourhy P."/>
            <person name="Veyrier F.J."/>
            <person name="Picardeau M."/>
        </authorList>
    </citation>
    <scope>NUCLEOTIDE SEQUENCE [LARGE SCALE GENOMIC DNA]</scope>
    <source>
        <strain evidence="5">201300427</strain>
    </source>
</reference>
<evidence type="ECO:0000256" key="2">
    <source>
        <dbReference type="RuleBase" id="RU003847"/>
    </source>
</evidence>
<dbReference type="Gene3D" id="3.30.460.10">
    <property type="entry name" value="Beta Polymerase, domain 2"/>
    <property type="match status" value="1"/>
</dbReference>
<dbReference type="InterPro" id="IPR012676">
    <property type="entry name" value="TGS-like"/>
</dbReference>
<dbReference type="AlphaFoldDB" id="A0A4R9LUM1"/>
<dbReference type="GO" id="GO:0005886">
    <property type="term" value="C:plasma membrane"/>
    <property type="evidence" value="ECO:0007669"/>
    <property type="project" value="TreeGrafter"/>
</dbReference>
<dbReference type="PROSITE" id="PS51880">
    <property type="entry name" value="TGS"/>
    <property type="match status" value="1"/>
</dbReference>
<comment type="similarity">
    <text evidence="2">Belongs to the relA/spoT family.</text>
</comment>
<gene>
    <name evidence="5" type="ORF">EHS15_16540</name>
</gene>
<dbReference type="Proteomes" id="UP000298058">
    <property type="component" value="Unassembled WGS sequence"/>
</dbReference>
<feature type="domain" description="HD" evidence="3">
    <location>
        <begin position="51"/>
        <end position="150"/>
    </location>
</feature>
<comment type="function">
    <text evidence="2">In eubacteria ppGpp (guanosine 3'-diphosphate 5'-diphosphate) is a mediator of the stringent response that coordinates a variety of cellular activities in response to changes in nutritional abundance.</text>
</comment>
<dbReference type="FunFam" id="3.10.20.30:FF:000002">
    <property type="entry name" value="GTP pyrophosphokinase (RelA/SpoT)"/>
    <property type="match status" value="1"/>
</dbReference>
<dbReference type="SMART" id="SM00954">
    <property type="entry name" value="RelA_SpoT"/>
    <property type="match status" value="1"/>
</dbReference>
<dbReference type="InterPro" id="IPR003607">
    <property type="entry name" value="HD/PDEase_dom"/>
</dbReference>
<dbReference type="Pfam" id="PF13291">
    <property type="entry name" value="ACT_4"/>
    <property type="match status" value="1"/>
</dbReference>
<dbReference type="GO" id="GO:0015949">
    <property type="term" value="P:nucleobase-containing small molecule interconversion"/>
    <property type="evidence" value="ECO:0007669"/>
    <property type="project" value="UniProtKB-ARBA"/>
</dbReference>
<dbReference type="SUPFAM" id="SSF109604">
    <property type="entry name" value="HD-domain/PDEase-like"/>
    <property type="match status" value="1"/>
</dbReference>
<dbReference type="SUPFAM" id="SSF81271">
    <property type="entry name" value="TGS-like"/>
    <property type="match status" value="1"/>
</dbReference>
<dbReference type="Pfam" id="PF02824">
    <property type="entry name" value="TGS"/>
    <property type="match status" value="1"/>
</dbReference>
<dbReference type="RefSeq" id="WP_135761693.1">
    <property type="nucleotide sequence ID" value="NZ_RQHW01000065.1"/>
</dbReference>
<dbReference type="InterPro" id="IPR006674">
    <property type="entry name" value="HD_domain"/>
</dbReference>
<protein>
    <submittedName>
        <fullName evidence="5">Bifunctional (P)ppGpp synthetase/guanosine-3',5'-bis(Diphosphate) 3'-pyrophosphohydrolase</fullName>
    </submittedName>
</protein>
<evidence type="ECO:0000313" key="6">
    <source>
        <dbReference type="Proteomes" id="UP000298058"/>
    </source>
</evidence>
<name>A0A4R9LUM1_9LEPT</name>
<dbReference type="OrthoDB" id="9805041at2"/>
<dbReference type="CDD" id="cd00077">
    <property type="entry name" value="HDc"/>
    <property type="match status" value="1"/>
</dbReference>
<comment type="caution">
    <text evidence="5">The sequence shown here is derived from an EMBL/GenBank/DDBJ whole genome shotgun (WGS) entry which is preliminary data.</text>
</comment>
<dbReference type="PANTHER" id="PTHR21262">
    <property type="entry name" value="GUANOSINE-3',5'-BIS DIPHOSPHATE 3'-PYROPHOSPHOHYDROLASE"/>
    <property type="match status" value="1"/>
</dbReference>
<dbReference type="InterPro" id="IPR043519">
    <property type="entry name" value="NT_sf"/>
</dbReference>
<dbReference type="CDD" id="cd04876">
    <property type="entry name" value="ACT_RelA-SpoT"/>
    <property type="match status" value="1"/>
</dbReference>
<proteinExistence type="inferred from homology"/>
<evidence type="ECO:0000259" key="3">
    <source>
        <dbReference type="PROSITE" id="PS51831"/>
    </source>
</evidence>
<accession>A0A4R9LUM1</accession>
<dbReference type="FunFam" id="1.10.3210.10:FF:000001">
    <property type="entry name" value="GTP pyrophosphokinase RelA"/>
    <property type="match status" value="1"/>
</dbReference>
<dbReference type="EMBL" id="RQHW01000065">
    <property type="protein sequence ID" value="TGN17635.1"/>
    <property type="molecule type" value="Genomic_DNA"/>
</dbReference>
<dbReference type="InterPro" id="IPR033655">
    <property type="entry name" value="TGS_RelA/SpoT"/>
</dbReference>
<dbReference type="Gene3D" id="1.10.3210.10">
    <property type="entry name" value="Hypothetical protein af1432"/>
    <property type="match status" value="1"/>
</dbReference>
<dbReference type="SUPFAM" id="SSF81301">
    <property type="entry name" value="Nucleotidyltransferase"/>
    <property type="match status" value="1"/>
</dbReference>
<dbReference type="GO" id="GO:0015969">
    <property type="term" value="P:guanosine tetraphosphate metabolic process"/>
    <property type="evidence" value="ECO:0007669"/>
    <property type="project" value="InterPro"/>
</dbReference>
<dbReference type="InterPro" id="IPR012675">
    <property type="entry name" value="Beta-grasp_dom_sf"/>
</dbReference>
<evidence type="ECO:0000256" key="1">
    <source>
        <dbReference type="ARBA" id="ARBA00025704"/>
    </source>
</evidence>
<keyword evidence="6" id="KW-1185">Reference proteome</keyword>
<dbReference type="Gene3D" id="3.30.70.260">
    <property type="match status" value="1"/>
</dbReference>
<dbReference type="PROSITE" id="PS51831">
    <property type="entry name" value="HD"/>
    <property type="match status" value="1"/>
</dbReference>
<dbReference type="SMART" id="SM00471">
    <property type="entry name" value="HDc"/>
    <property type="match status" value="1"/>
</dbReference>
<dbReference type="NCBIfam" id="TIGR00691">
    <property type="entry name" value="spoT_relA"/>
    <property type="match status" value="1"/>
</dbReference>
<feature type="domain" description="TGS" evidence="4">
    <location>
        <begin position="400"/>
        <end position="461"/>
    </location>
</feature>
<dbReference type="InterPro" id="IPR007685">
    <property type="entry name" value="RelA_SpoT"/>
</dbReference>
<dbReference type="Gene3D" id="3.10.20.30">
    <property type="match status" value="1"/>
</dbReference>
<dbReference type="GO" id="GO:0016787">
    <property type="term" value="F:hydrolase activity"/>
    <property type="evidence" value="ECO:0007669"/>
    <property type="project" value="UniProtKB-KW"/>
</dbReference>
<dbReference type="InterPro" id="IPR002912">
    <property type="entry name" value="ACT_dom"/>
</dbReference>
<organism evidence="5 6">
    <name type="scientific">Leptospira idonii</name>
    <dbReference type="NCBI Taxonomy" id="1193500"/>
    <lineage>
        <taxon>Bacteria</taxon>
        <taxon>Pseudomonadati</taxon>
        <taxon>Spirochaetota</taxon>
        <taxon>Spirochaetia</taxon>
        <taxon>Leptospirales</taxon>
        <taxon>Leptospiraceae</taxon>
        <taxon>Leptospira</taxon>
    </lineage>
</organism>
<dbReference type="PANTHER" id="PTHR21262:SF31">
    <property type="entry name" value="GTP PYROPHOSPHOKINASE"/>
    <property type="match status" value="1"/>
</dbReference>
<evidence type="ECO:0000259" key="4">
    <source>
        <dbReference type="PROSITE" id="PS51880"/>
    </source>
</evidence>
<evidence type="ECO:0000313" key="5">
    <source>
        <dbReference type="EMBL" id="TGN17635.1"/>
    </source>
</evidence>
<dbReference type="CDD" id="cd01668">
    <property type="entry name" value="TGS_RSH"/>
    <property type="match status" value="1"/>
</dbReference>
<comment type="pathway">
    <text evidence="1">Purine metabolism.</text>
</comment>
<sequence>MGLYQDIKDKTELFDAIDKRLGTDKAQFIEKAYDVAYKMHDGQKRLSGEPYIIHPMNVASILDELGLDERAIAAGLLHDVVEDTEYSKEDMTREFGEDIADLVEGVTKISEIKSQSKETEAAENIRKMLLATIKDVRVMLIKLADKTHNVRTLKYQPVEKQKRIAKEVLSLYAPIAGRLGVYKVKFELEDLAFQSLHPEEYQEIKKRVAAKKSERDEYIEKIKIILKQRLAEINIDARIDGRAKHFYSIYRKMVTKEKSFSEIFDLRAVRIITNEIKDCYGVLGIVHTLWTPIPGRFKDYIATPKTNLYQSLHTTVFGPDGRPMEVQIRTKEMNAIAENGIAAHWAYKESANISKSNVVLQNGVENAFRTKWLEVLKSWQDPSLDSKEFLEELQYDLHEDEVFVFTPKGEIVEMPKGATVLDYAFRIHTDVGLHARGGKINGRMVTLRTELKSGDQVEIITEKSSKPSPIWLRIVKTSSARQKLRAYFRRLQEESQKETIASVLENAAPVIDENTLKEIKKVKIKKPASKTSLSKQQEPKEYGISVAGWTDVPVRIASCCTPIPGDEIVGFITRGRGVSVHKKDCTTALKQSEWMKTIPVRWEGPGEPIPVQIEVRAKDVQGIYLSMVESISTTETNILEAGASSHPNGTLTAKFMLEVEHLDQLKEILENLRMIQGVIFAERVKK</sequence>
<keyword evidence="5" id="KW-0378">Hydrolase</keyword>
<dbReference type="CDD" id="cd05399">
    <property type="entry name" value="NT_Rel-Spo_like"/>
    <property type="match status" value="1"/>
</dbReference>
<dbReference type="FunFam" id="3.30.460.10:FF:000001">
    <property type="entry name" value="GTP pyrophosphokinase RelA"/>
    <property type="match status" value="1"/>
</dbReference>
<dbReference type="InterPro" id="IPR004811">
    <property type="entry name" value="RelA/Spo_fam"/>
</dbReference>